<evidence type="ECO:0000259" key="1">
    <source>
        <dbReference type="Pfam" id="PF13649"/>
    </source>
</evidence>
<dbReference type="GO" id="GO:0032259">
    <property type="term" value="P:methylation"/>
    <property type="evidence" value="ECO:0007669"/>
    <property type="project" value="UniProtKB-KW"/>
</dbReference>
<keyword evidence="2" id="KW-0489">Methyltransferase</keyword>
<dbReference type="Proteomes" id="UP001168552">
    <property type="component" value="Unassembled WGS sequence"/>
</dbReference>
<sequence length="239" mass="28359">MRNLDQRSHEEEIMDDLLFEGEMMDQTLRELDFINQWLGGNAVTLAAFRHFEDRMQVAKEVHVLDVGCGSGEMLRLLTDWAAKRGIRLIGIGIDANPHIVDYARKASEKYPDLQFLDYNIFSEEYKNLRTDIVLSTLFTHHFSEAQLIDYYTTAQKQARWGVITNDLHRNFLAYYSIKWLTAWFSKSEMVKFDAPLSVARGFKKKELSQLMRNFPEARFQLRWRWAFRWVLIWHTDDTH</sequence>
<gene>
    <name evidence="2" type="ORF">QWY31_13030</name>
</gene>
<dbReference type="RefSeq" id="WP_320004965.1">
    <property type="nucleotide sequence ID" value="NZ_JAUHJS010000007.1"/>
</dbReference>
<keyword evidence="2" id="KW-0808">Transferase</keyword>
<dbReference type="SUPFAM" id="SSF53335">
    <property type="entry name" value="S-adenosyl-L-methionine-dependent methyltransferases"/>
    <property type="match status" value="1"/>
</dbReference>
<accession>A0ABT8F7L7</accession>
<protein>
    <submittedName>
        <fullName evidence="2">Methyltransferase domain-containing protein</fullName>
    </submittedName>
</protein>
<dbReference type="Pfam" id="PF13649">
    <property type="entry name" value="Methyltransf_25"/>
    <property type="match status" value="1"/>
</dbReference>
<dbReference type="EMBL" id="JAUHJS010000007">
    <property type="protein sequence ID" value="MDN4166427.1"/>
    <property type="molecule type" value="Genomic_DNA"/>
</dbReference>
<feature type="domain" description="Methyltransferase" evidence="1">
    <location>
        <begin position="63"/>
        <end position="151"/>
    </location>
</feature>
<dbReference type="InterPro" id="IPR041698">
    <property type="entry name" value="Methyltransf_25"/>
</dbReference>
<dbReference type="InterPro" id="IPR029063">
    <property type="entry name" value="SAM-dependent_MTases_sf"/>
</dbReference>
<comment type="caution">
    <text evidence="2">The sequence shown here is derived from an EMBL/GenBank/DDBJ whole genome shotgun (WGS) entry which is preliminary data.</text>
</comment>
<dbReference type="GO" id="GO:0008168">
    <property type="term" value="F:methyltransferase activity"/>
    <property type="evidence" value="ECO:0007669"/>
    <property type="project" value="UniProtKB-KW"/>
</dbReference>
<proteinExistence type="predicted"/>
<name>A0ABT8F7L7_9BACT</name>
<reference evidence="2" key="1">
    <citation type="submission" date="2023-06" db="EMBL/GenBank/DDBJ databases">
        <title>Cytophagales bacterium Strain LB-30, isolated from soil.</title>
        <authorList>
            <person name="Liu B."/>
        </authorList>
    </citation>
    <scope>NUCLEOTIDE SEQUENCE</scope>
    <source>
        <strain evidence="2">LB-30</strain>
    </source>
</reference>
<dbReference type="Gene3D" id="3.40.50.150">
    <property type="entry name" value="Vaccinia Virus protein VP39"/>
    <property type="match status" value="1"/>
</dbReference>
<keyword evidence="3" id="KW-1185">Reference proteome</keyword>
<dbReference type="CDD" id="cd02440">
    <property type="entry name" value="AdoMet_MTases"/>
    <property type="match status" value="1"/>
</dbReference>
<evidence type="ECO:0000313" key="3">
    <source>
        <dbReference type="Proteomes" id="UP001168552"/>
    </source>
</evidence>
<organism evidence="2 3">
    <name type="scientific">Shiella aurantiaca</name>
    <dbReference type="NCBI Taxonomy" id="3058365"/>
    <lineage>
        <taxon>Bacteria</taxon>
        <taxon>Pseudomonadati</taxon>
        <taxon>Bacteroidota</taxon>
        <taxon>Cytophagia</taxon>
        <taxon>Cytophagales</taxon>
        <taxon>Shiellaceae</taxon>
        <taxon>Shiella</taxon>
    </lineage>
</organism>
<evidence type="ECO:0000313" key="2">
    <source>
        <dbReference type="EMBL" id="MDN4166427.1"/>
    </source>
</evidence>